<dbReference type="AlphaFoldDB" id="A0A1G1VTS3"/>
<dbReference type="EMBL" id="MHCJ01000003">
    <property type="protein sequence ID" value="OGY18760.1"/>
    <property type="molecule type" value="Genomic_DNA"/>
</dbReference>
<evidence type="ECO:0000313" key="2">
    <source>
        <dbReference type="EMBL" id="OGY18760.1"/>
    </source>
</evidence>
<dbReference type="Proteomes" id="UP000179233">
    <property type="component" value="Unassembled WGS sequence"/>
</dbReference>
<keyword evidence="1" id="KW-0472">Membrane</keyword>
<reference evidence="2 3" key="1">
    <citation type="journal article" date="2016" name="Nat. Commun.">
        <title>Thousands of microbial genomes shed light on interconnected biogeochemical processes in an aquifer system.</title>
        <authorList>
            <person name="Anantharaman K."/>
            <person name="Brown C.T."/>
            <person name="Hug L.A."/>
            <person name="Sharon I."/>
            <person name="Castelle C.J."/>
            <person name="Probst A.J."/>
            <person name="Thomas B.C."/>
            <person name="Singh A."/>
            <person name="Wilkins M.J."/>
            <person name="Karaoz U."/>
            <person name="Brodie E.L."/>
            <person name="Williams K.H."/>
            <person name="Hubbard S.S."/>
            <person name="Banfield J.F."/>
        </authorList>
    </citation>
    <scope>NUCLEOTIDE SEQUENCE [LARGE SCALE GENOMIC DNA]</scope>
</reference>
<organism evidence="2 3">
    <name type="scientific">Candidatus Chisholmbacteria bacterium RIFCSPHIGHO2_01_FULL_52_32</name>
    <dbReference type="NCBI Taxonomy" id="1797591"/>
    <lineage>
        <taxon>Bacteria</taxon>
        <taxon>Candidatus Chisholmiibacteriota</taxon>
    </lineage>
</organism>
<gene>
    <name evidence="2" type="ORF">A2786_04675</name>
</gene>
<feature type="transmembrane region" description="Helical" evidence="1">
    <location>
        <begin position="60"/>
        <end position="82"/>
    </location>
</feature>
<evidence type="ECO:0000256" key="1">
    <source>
        <dbReference type="SAM" id="Phobius"/>
    </source>
</evidence>
<keyword evidence="1" id="KW-0812">Transmembrane</keyword>
<evidence type="ECO:0000313" key="3">
    <source>
        <dbReference type="Proteomes" id="UP000179233"/>
    </source>
</evidence>
<dbReference type="InterPro" id="IPR044020">
    <property type="entry name" value="DUF5676"/>
</dbReference>
<keyword evidence="1" id="KW-1133">Transmembrane helix</keyword>
<feature type="transmembrane region" description="Helical" evidence="1">
    <location>
        <begin position="12"/>
        <end position="40"/>
    </location>
</feature>
<dbReference type="Pfam" id="PF18926">
    <property type="entry name" value="DUF5676"/>
    <property type="match status" value="1"/>
</dbReference>
<proteinExistence type="predicted"/>
<name>A0A1G1VTS3_9BACT</name>
<protein>
    <submittedName>
        <fullName evidence="2">Uncharacterized protein</fullName>
    </submittedName>
</protein>
<accession>A0A1G1VTS3</accession>
<sequence length="86" mass="9809">MKHTKEVMAKVAALWMGVIWVTCSVVVAAFPKFTMTVLSWLTHGQLLPLFAMRRVSIESFVMGGVVLMGLGWFYGYVLGWIWERIK</sequence>
<comment type="caution">
    <text evidence="2">The sequence shown here is derived from an EMBL/GenBank/DDBJ whole genome shotgun (WGS) entry which is preliminary data.</text>
</comment>